<feature type="non-terminal residue" evidence="1">
    <location>
        <position position="52"/>
    </location>
</feature>
<proteinExistence type="predicted"/>
<evidence type="ECO:0000313" key="2">
    <source>
        <dbReference type="Proteomes" id="UP000634608"/>
    </source>
</evidence>
<dbReference type="InterPro" id="IPR001387">
    <property type="entry name" value="Cro/C1-type_HTH"/>
</dbReference>
<name>A0A8I0KCT4_ACIBA</name>
<dbReference type="CDD" id="cd00093">
    <property type="entry name" value="HTH_XRE"/>
    <property type="match status" value="1"/>
</dbReference>
<protein>
    <submittedName>
        <fullName evidence="1">Helix-turn-helix transcriptional regulator</fullName>
    </submittedName>
</protein>
<dbReference type="SUPFAM" id="SSF47413">
    <property type="entry name" value="lambda repressor-like DNA-binding domains"/>
    <property type="match status" value="1"/>
</dbReference>
<dbReference type="EMBL" id="JACSVK010000306">
    <property type="protein sequence ID" value="MBD0222275.1"/>
    <property type="molecule type" value="Genomic_DNA"/>
</dbReference>
<organism evidence="1 2">
    <name type="scientific">Acinetobacter baumannii</name>
    <dbReference type="NCBI Taxonomy" id="470"/>
    <lineage>
        <taxon>Bacteria</taxon>
        <taxon>Pseudomonadati</taxon>
        <taxon>Pseudomonadota</taxon>
        <taxon>Gammaproteobacteria</taxon>
        <taxon>Moraxellales</taxon>
        <taxon>Moraxellaceae</taxon>
        <taxon>Acinetobacter</taxon>
        <taxon>Acinetobacter calcoaceticus/baumannii complex</taxon>
    </lineage>
</organism>
<gene>
    <name evidence="1" type="ORF">IAG11_20770</name>
</gene>
<dbReference type="AlphaFoldDB" id="A0A8I0KCT4"/>
<comment type="caution">
    <text evidence="1">The sequence shown here is derived from an EMBL/GenBank/DDBJ whole genome shotgun (WGS) entry which is preliminary data.</text>
</comment>
<sequence length="52" mass="6121">MNTYFNGLELRLLRQFNHLSLEDLSIHVGKSRQFLHKIEMNQVVPTPDLIDV</sequence>
<dbReference type="GO" id="GO:0003677">
    <property type="term" value="F:DNA binding"/>
    <property type="evidence" value="ECO:0007669"/>
    <property type="project" value="InterPro"/>
</dbReference>
<dbReference type="InterPro" id="IPR010982">
    <property type="entry name" value="Lambda_DNA-bd_dom_sf"/>
</dbReference>
<evidence type="ECO:0000313" key="1">
    <source>
        <dbReference type="EMBL" id="MBD0222275.1"/>
    </source>
</evidence>
<dbReference type="Proteomes" id="UP000634608">
    <property type="component" value="Unassembled WGS sequence"/>
</dbReference>
<reference evidence="1" key="1">
    <citation type="submission" date="2020-08" db="EMBL/GenBank/DDBJ databases">
        <title>Diversity of carbapenem-resistant Acinetobacter baumannii and bacteriophage-mediated spread of the Oxa23 carbapenemase.</title>
        <authorList>
            <person name="Abouelfetouh A."/>
            <person name="Mattock J."/>
            <person name="Turner D."/>
            <person name="Li E."/>
            <person name="Evans B.A."/>
        </authorList>
    </citation>
    <scope>NUCLEOTIDE SEQUENCE</scope>
    <source>
        <strain evidence="1">A86</strain>
    </source>
</reference>
<accession>A0A8I0KCT4</accession>
<dbReference type="Gene3D" id="1.10.260.40">
    <property type="entry name" value="lambda repressor-like DNA-binding domains"/>
    <property type="match status" value="1"/>
</dbReference>